<keyword evidence="2" id="KW-0347">Helicase</keyword>
<feature type="transmembrane region" description="Helical" evidence="1">
    <location>
        <begin position="42"/>
        <end position="63"/>
    </location>
</feature>
<dbReference type="GO" id="GO:0004386">
    <property type="term" value="F:helicase activity"/>
    <property type="evidence" value="ECO:0007669"/>
    <property type="project" value="UniProtKB-KW"/>
</dbReference>
<reference evidence="2" key="1">
    <citation type="journal article" date="2021" name="Proc. Natl. Acad. Sci. U.S.A.">
        <title>A Catalog of Tens of Thousands of Viruses from Human Metagenomes Reveals Hidden Associations with Chronic Diseases.</title>
        <authorList>
            <person name="Tisza M.J."/>
            <person name="Buck C.B."/>
        </authorList>
    </citation>
    <scope>NUCLEOTIDE SEQUENCE</scope>
    <source>
        <strain evidence="2">Ctvns3</strain>
    </source>
</reference>
<keyword evidence="1" id="KW-0812">Transmembrane</keyword>
<evidence type="ECO:0000256" key="1">
    <source>
        <dbReference type="SAM" id="Phobius"/>
    </source>
</evidence>
<keyword evidence="1" id="KW-0472">Membrane</keyword>
<dbReference type="EMBL" id="BK015391">
    <property type="protein sequence ID" value="DAE04618.1"/>
    <property type="molecule type" value="Genomic_DNA"/>
</dbReference>
<sequence>MAQITCPRCGSQNITFQREQTGNIGAGTNKVVIQNDKGHSCLYWLLIGWWWKLIYFLMIGWWWNLLFKRHSLGGINVHANKAINHTVAICQNCGNSWKVN</sequence>
<proteinExistence type="predicted"/>
<accession>A0A8S5PCB5</accession>
<keyword evidence="1" id="KW-1133">Transmembrane helix</keyword>
<keyword evidence="2" id="KW-0547">Nucleotide-binding</keyword>
<evidence type="ECO:0000313" key="2">
    <source>
        <dbReference type="EMBL" id="DAE04618.1"/>
    </source>
</evidence>
<protein>
    <submittedName>
        <fullName evidence="2">DNA REPAIR HELICASE RAD25, SSL2, PRE-INITIATION COMPLEX, RNA polymerase.0A</fullName>
    </submittedName>
</protein>
<name>A0A8S5PCB5_9CAUD</name>
<keyword evidence="2" id="KW-0067">ATP-binding</keyword>
<organism evidence="2">
    <name type="scientific">Myoviridae sp. ctvns3</name>
    <dbReference type="NCBI Taxonomy" id="2825204"/>
    <lineage>
        <taxon>Viruses</taxon>
        <taxon>Duplodnaviria</taxon>
        <taxon>Heunggongvirae</taxon>
        <taxon>Uroviricota</taxon>
        <taxon>Caudoviricetes</taxon>
    </lineage>
</organism>
<keyword evidence="2" id="KW-0378">Hydrolase</keyword>